<dbReference type="InterPro" id="IPR038488">
    <property type="entry name" value="Integrase_DNA-bd_sf"/>
</dbReference>
<keyword evidence="4" id="KW-0472">Membrane</keyword>
<dbReference type="AlphaFoldDB" id="A0A432GQ39"/>
<dbReference type="EMBL" id="QNZI01000089">
    <property type="protein sequence ID" value="RTZ85649.1"/>
    <property type="molecule type" value="Genomic_DNA"/>
</dbReference>
<feature type="domain" description="Integrase DNA-binding" evidence="5">
    <location>
        <begin position="43"/>
        <end position="128"/>
    </location>
</feature>
<keyword evidence="4" id="KW-0812">Transmembrane</keyword>
<feature type="compositionally biased region" description="Polar residues" evidence="3">
    <location>
        <begin position="152"/>
        <end position="168"/>
    </location>
</feature>
<protein>
    <submittedName>
        <fullName evidence="6">Integrase</fullName>
    </submittedName>
</protein>
<comment type="caution">
    <text evidence="6">The sequence shown here is derived from an EMBL/GenBank/DDBJ whole genome shotgun (WGS) entry which is preliminary data.</text>
</comment>
<evidence type="ECO:0000256" key="4">
    <source>
        <dbReference type="SAM" id="Phobius"/>
    </source>
</evidence>
<organism evidence="6 7">
    <name type="scientific">SAR324 cluster bacterium</name>
    <dbReference type="NCBI Taxonomy" id="2024889"/>
    <lineage>
        <taxon>Bacteria</taxon>
        <taxon>Deltaproteobacteria</taxon>
        <taxon>SAR324 cluster</taxon>
    </lineage>
</organism>
<proteinExistence type="inferred from homology"/>
<comment type="similarity">
    <text evidence="1">Belongs to the 'phage' integrase family.</text>
</comment>
<evidence type="ECO:0000256" key="2">
    <source>
        <dbReference type="ARBA" id="ARBA00022908"/>
    </source>
</evidence>
<feature type="region of interest" description="Disordered" evidence="3">
    <location>
        <begin position="122"/>
        <end position="170"/>
    </location>
</feature>
<accession>A0A432GQ39</accession>
<dbReference type="Gene3D" id="3.30.160.390">
    <property type="entry name" value="Integrase, DNA-binding domain"/>
    <property type="match status" value="1"/>
</dbReference>
<evidence type="ECO:0000313" key="7">
    <source>
        <dbReference type="Proteomes" id="UP000287176"/>
    </source>
</evidence>
<dbReference type="PANTHER" id="PTHR30629:SF2">
    <property type="entry name" value="PROPHAGE INTEGRASE INTS-RELATED"/>
    <property type="match status" value="1"/>
</dbReference>
<evidence type="ECO:0000256" key="1">
    <source>
        <dbReference type="ARBA" id="ARBA00008857"/>
    </source>
</evidence>
<dbReference type="InterPro" id="IPR050808">
    <property type="entry name" value="Phage_Integrase"/>
</dbReference>
<dbReference type="PANTHER" id="PTHR30629">
    <property type="entry name" value="PROPHAGE INTEGRASE"/>
    <property type="match status" value="1"/>
</dbReference>
<dbReference type="Proteomes" id="UP000287176">
    <property type="component" value="Unassembled WGS sequence"/>
</dbReference>
<reference evidence="6 7" key="1">
    <citation type="submission" date="2018-06" db="EMBL/GenBank/DDBJ databases">
        <title>Combined omics and stable isotope probing to characterize newly discovered Mariana Back-Arc vent microbial communities.</title>
        <authorList>
            <person name="Trembath-Reichert E."/>
            <person name="Huber J.A."/>
        </authorList>
    </citation>
    <scope>NUCLEOTIDE SEQUENCE [LARGE SCALE GENOMIC DNA]</scope>
    <source>
        <strain evidence="6">MAG 24</strain>
    </source>
</reference>
<keyword evidence="2" id="KW-0229">DNA integration</keyword>
<feature type="transmembrane region" description="Helical" evidence="4">
    <location>
        <begin position="245"/>
        <end position="265"/>
    </location>
</feature>
<feature type="transmembrane region" description="Helical" evidence="4">
    <location>
        <begin position="219"/>
        <end position="239"/>
    </location>
</feature>
<dbReference type="InterPro" id="IPR025166">
    <property type="entry name" value="Integrase_DNA_bind_dom"/>
</dbReference>
<dbReference type="GO" id="GO:0015074">
    <property type="term" value="P:DNA integration"/>
    <property type="evidence" value="ECO:0007669"/>
    <property type="project" value="UniProtKB-KW"/>
</dbReference>
<evidence type="ECO:0000313" key="6">
    <source>
        <dbReference type="EMBL" id="RTZ85649.1"/>
    </source>
</evidence>
<evidence type="ECO:0000256" key="3">
    <source>
        <dbReference type="SAM" id="MobiDB-lite"/>
    </source>
</evidence>
<name>A0A432GQ39_9DELT</name>
<sequence length="272" mass="31085">MKLITTYRLQRFFGAGKIAGINIATFYYYNLPATGKNMKQDKLTESAIKEAKPGAKQFKLSDGGGLYLLVHSNGSKYWRFDFRFEGKQKSSSLGVWPEVSLVEARSRRNEAKLKIREGINPIQEKKKKSAQQHEQVWKKENSEERSGPELQQVDQKPGQKNTSQSTGKPTRDAVNLLKSNIYPELGEKPVSEINKQDMTAILKNVYGSRKEVIQIIWNIYPNYPVVQLAVLFILLFVTIDFLPALVTTSLYFIITVCVTVGRDLWIENKQQY</sequence>
<gene>
    <name evidence="6" type="ORF">DSY94_03410</name>
</gene>
<feature type="compositionally biased region" description="Basic and acidic residues" evidence="3">
    <location>
        <begin position="135"/>
        <end position="147"/>
    </location>
</feature>
<dbReference type="Pfam" id="PF13356">
    <property type="entry name" value="Arm-DNA-bind_3"/>
    <property type="match status" value="1"/>
</dbReference>
<evidence type="ECO:0000259" key="5">
    <source>
        <dbReference type="Pfam" id="PF13356"/>
    </source>
</evidence>
<keyword evidence="4" id="KW-1133">Transmembrane helix</keyword>